<dbReference type="InterPro" id="IPR004147">
    <property type="entry name" value="ABC1_dom"/>
</dbReference>
<dbReference type="GO" id="GO:0016301">
    <property type="term" value="F:kinase activity"/>
    <property type="evidence" value="ECO:0007669"/>
    <property type="project" value="UniProtKB-KW"/>
</dbReference>
<protein>
    <submittedName>
        <fullName evidence="4">AarF domain-containing kinase</fullName>
    </submittedName>
</protein>
<evidence type="ECO:0000313" key="4">
    <source>
        <dbReference type="EMBL" id="PRP78717.1"/>
    </source>
</evidence>
<proteinExistence type="inferred from homology"/>
<gene>
    <name evidence="4" type="ORF">PROFUN_13356</name>
</gene>
<dbReference type="EMBL" id="MDYQ01000209">
    <property type="protein sequence ID" value="PRP78717.1"/>
    <property type="molecule type" value="Genomic_DNA"/>
</dbReference>
<dbReference type="PANTHER" id="PTHR43173:SF28">
    <property type="entry name" value="AARF DOMAIN CONTAINING KINASE 5"/>
    <property type="match status" value="1"/>
</dbReference>
<dbReference type="PANTHER" id="PTHR43173">
    <property type="entry name" value="ABC1 FAMILY PROTEIN"/>
    <property type="match status" value="1"/>
</dbReference>
<dbReference type="FunCoup" id="A0A2P6N437">
    <property type="interactions" value="53"/>
</dbReference>
<dbReference type="STRING" id="1890364.A0A2P6N437"/>
<comment type="caution">
    <text evidence="4">The sequence shown here is derived from an EMBL/GenBank/DDBJ whole genome shotgun (WGS) entry which is preliminary data.</text>
</comment>
<keyword evidence="4" id="KW-0808">Transferase</keyword>
<dbReference type="Proteomes" id="UP000241769">
    <property type="component" value="Unassembled WGS sequence"/>
</dbReference>
<name>A0A2P6N437_9EUKA</name>
<reference evidence="4 5" key="1">
    <citation type="journal article" date="2018" name="Genome Biol. Evol.">
        <title>Multiple Roots of Fruiting Body Formation in Amoebozoa.</title>
        <authorList>
            <person name="Hillmann F."/>
            <person name="Forbes G."/>
            <person name="Novohradska S."/>
            <person name="Ferling I."/>
            <person name="Riege K."/>
            <person name="Groth M."/>
            <person name="Westermann M."/>
            <person name="Marz M."/>
            <person name="Spaller T."/>
            <person name="Winckler T."/>
            <person name="Schaap P."/>
            <person name="Glockner G."/>
        </authorList>
    </citation>
    <scope>NUCLEOTIDE SEQUENCE [LARGE SCALE GENOMIC DNA]</scope>
    <source>
        <strain evidence="4 5">Jena</strain>
    </source>
</reference>
<dbReference type="SUPFAM" id="SSF56112">
    <property type="entry name" value="Protein kinase-like (PK-like)"/>
    <property type="match status" value="1"/>
</dbReference>
<accession>A0A2P6N437</accession>
<dbReference type="InterPro" id="IPR051130">
    <property type="entry name" value="Mito_struct-func_regulator"/>
</dbReference>
<dbReference type="AlphaFoldDB" id="A0A2P6N437"/>
<dbReference type="CDD" id="cd13969">
    <property type="entry name" value="ADCK1-like"/>
    <property type="match status" value="1"/>
</dbReference>
<evidence type="ECO:0000259" key="3">
    <source>
        <dbReference type="Pfam" id="PF03109"/>
    </source>
</evidence>
<feature type="compositionally biased region" description="Polar residues" evidence="2">
    <location>
        <begin position="75"/>
        <end position="86"/>
    </location>
</feature>
<evidence type="ECO:0000256" key="1">
    <source>
        <dbReference type="ARBA" id="ARBA00009670"/>
    </source>
</evidence>
<sequence>MAAVFVARKLLAGSRTISSSNHLRVNAFSSRWISPHRSFHGSVDTMNVKRGFTTNKQTRLMNHDGESFWTKRENSTAGATPGSSQNRHPKPPKEEDLFDVSGLSEEGEAKRFRYITVVLVVLLVGSYIYRRKKKKELEERGLRPPRERGLAWLVSLERSTKVIWNTIAVIMDYKYGLKNLEVGTDEYKKKQSERSSQRMLNLCKSLGGFYVKVGQLIASFNFVLPKEYTQTLSALQDRTLHMDMLEVVRTFELEMGKKLPEVFSQFNPKPIAAASMAQVHEATLLNGTRVAVKMQFNGLEEEAYSDIKTLQLIVKMIKYATEQDFNWMMPEVKKAAAQELNFVNERENSERIARNFGDDPRILIPKVYHELSNRHILTMEFIDGVKINDKKGLKKLGLEPNQVGELFTRLLCEQIFIHGFFHSDPHPGNILMKRHPVTRQPVLVLLDHGLCRELPEDIRYNYCKLWKSLMVQDWNAMGEAAMGLGVSKDNIDLFQFFITFNPGGAHGINLKQSDEKREQVRARVRADRGIINVMLSNLDKDLLLVFRVQVYLRSLLVDIGATNVNRFALLAEYGVKGTTREGELFFATLTHRAADQVKFDSWFQALRYRFSMFLLWLWHRQQPAAENRIPL</sequence>
<evidence type="ECO:0000256" key="2">
    <source>
        <dbReference type="SAM" id="MobiDB-lite"/>
    </source>
</evidence>
<comment type="similarity">
    <text evidence="1">Belongs to the protein kinase superfamily. ADCK protein kinase family.</text>
</comment>
<keyword evidence="4" id="KW-0418">Kinase</keyword>
<dbReference type="InParanoid" id="A0A2P6N437"/>
<dbReference type="Pfam" id="PF03109">
    <property type="entry name" value="ABC1"/>
    <property type="match status" value="1"/>
</dbReference>
<dbReference type="OrthoDB" id="427480at2759"/>
<evidence type="ECO:0000313" key="5">
    <source>
        <dbReference type="Proteomes" id="UP000241769"/>
    </source>
</evidence>
<dbReference type="InterPro" id="IPR045307">
    <property type="entry name" value="ADCK1_dom"/>
</dbReference>
<feature type="domain" description="ABC1 atypical kinase-like" evidence="3">
    <location>
        <begin position="235"/>
        <end position="479"/>
    </location>
</feature>
<dbReference type="InterPro" id="IPR011009">
    <property type="entry name" value="Kinase-like_dom_sf"/>
</dbReference>
<organism evidence="4 5">
    <name type="scientific">Planoprotostelium fungivorum</name>
    <dbReference type="NCBI Taxonomy" id="1890364"/>
    <lineage>
        <taxon>Eukaryota</taxon>
        <taxon>Amoebozoa</taxon>
        <taxon>Evosea</taxon>
        <taxon>Variosea</taxon>
        <taxon>Cavosteliida</taxon>
        <taxon>Cavosteliaceae</taxon>
        <taxon>Planoprotostelium</taxon>
    </lineage>
</organism>
<feature type="region of interest" description="Disordered" evidence="2">
    <location>
        <begin position="66"/>
        <end position="97"/>
    </location>
</feature>
<keyword evidence="5" id="KW-1185">Reference proteome</keyword>